<feature type="transmembrane region" description="Helical" evidence="5">
    <location>
        <begin position="160"/>
        <end position="182"/>
    </location>
</feature>
<feature type="domain" description="Major facilitator superfamily (MFS) profile" evidence="6">
    <location>
        <begin position="33"/>
        <end position="470"/>
    </location>
</feature>
<sequence length="496" mass="56767">MECGYSEIKMDENMDQRINTTRSWTPFFRQLFVCSGAWVIYFVLGLCFGAPTVFIPQIRKEANSSEIISTDMESWLTSVHGYSALPFVVMIPIFTQYVGRKIPFMVVNATTIVAFIVFYWSTTTMQLLISEILQGMLLASNMTLLIVIVTEYSSPRYRGVFTTIESSIFFYGVWVANAIGTWFHWKNIGIIAFIGCAYCLSAFFWPESPSWLALKGRFEECAASHHWLKGYDTESEKELESLINSQKAYLKSCERHRVTSYKDKLRRVVEVFTTKGFYQPLLLGVAVMSLYHFSGKLVCTMYAVELIRQITKSEYTAFMGMLILEGFTILGMQVGCVLSKYLKRRTLLLLFSAIGITFLYIISLYLYLIKLGVVNENKIVSILLMIVFSVTISIGPMIVPSSLFGEIIFLRYKSASLLILTLYSELLMATVLKMSPHIFKVFTLHGAFLFYAVSATIFSIILYKYLPETKDKTLQEIEEYFIKRPKSDKVAKELIE</sequence>
<feature type="transmembrane region" description="Helical" evidence="5">
    <location>
        <begin position="315"/>
        <end position="335"/>
    </location>
</feature>
<comment type="subcellular location">
    <subcellularLocation>
        <location evidence="1">Membrane</location>
        <topology evidence="1">Multi-pass membrane protein</topology>
    </subcellularLocation>
</comment>
<name>A0A0L7KW08_OPEBR</name>
<gene>
    <name evidence="7" type="ORF">OBRU01_19840</name>
</gene>
<organism evidence="7 8">
    <name type="scientific">Operophtera brumata</name>
    <name type="common">Winter moth</name>
    <name type="synonym">Phalaena brumata</name>
    <dbReference type="NCBI Taxonomy" id="104452"/>
    <lineage>
        <taxon>Eukaryota</taxon>
        <taxon>Metazoa</taxon>
        <taxon>Ecdysozoa</taxon>
        <taxon>Arthropoda</taxon>
        <taxon>Hexapoda</taxon>
        <taxon>Insecta</taxon>
        <taxon>Pterygota</taxon>
        <taxon>Neoptera</taxon>
        <taxon>Endopterygota</taxon>
        <taxon>Lepidoptera</taxon>
        <taxon>Glossata</taxon>
        <taxon>Ditrysia</taxon>
        <taxon>Geometroidea</taxon>
        <taxon>Geometridae</taxon>
        <taxon>Larentiinae</taxon>
        <taxon>Operophtera</taxon>
    </lineage>
</organism>
<evidence type="ECO:0000256" key="4">
    <source>
        <dbReference type="ARBA" id="ARBA00023136"/>
    </source>
</evidence>
<dbReference type="Proteomes" id="UP000037510">
    <property type="component" value="Unassembled WGS sequence"/>
</dbReference>
<feature type="transmembrane region" description="Helical" evidence="5">
    <location>
        <begin position="127"/>
        <end position="148"/>
    </location>
</feature>
<reference evidence="7 8" key="1">
    <citation type="journal article" date="2015" name="Genome Biol. Evol.">
        <title>The genome of winter moth (Operophtera brumata) provides a genomic perspective on sexual dimorphism and phenology.</title>
        <authorList>
            <person name="Derks M.F."/>
            <person name="Smit S."/>
            <person name="Salis L."/>
            <person name="Schijlen E."/>
            <person name="Bossers A."/>
            <person name="Mateman C."/>
            <person name="Pijl A.S."/>
            <person name="de Ridder D."/>
            <person name="Groenen M.A."/>
            <person name="Visser M.E."/>
            <person name="Megens H.J."/>
        </authorList>
    </citation>
    <scope>NUCLEOTIDE SEQUENCE [LARGE SCALE GENOMIC DNA]</scope>
    <source>
        <strain evidence="7">WM2013NL</strain>
        <tissue evidence="7">Head and thorax</tissue>
    </source>
</reference>
<evidence type="ECO:0000256" key="2">
    <source>
        <dbReference type="ARBA" id="ARBA00022692"/>
    </source>
</evidence>
<evidence type="ECO:0000256" key="3">
    <source>
        <dbReference type="ARBA" id="ARBA00022989"/>
    </source>
</evidence>
<evidence type="ECO:0000256" key="5">
    <source>
        <dbReference type="SAM" id="Phobius"/>
    </source>
</evidence>
<keyword evidence="3 5" id="KW-1133">Transmembrane helix</keyword>
<accession>A0A0L7KW08</accession>
<feature type="transmembrane region" description="Helical" evidence="5">
    <location>
        <begin position="438"/>
        <end position="463"/>
    </location>
</feature>
<evidence type="ECO:0000256" key="1">
    <source>
        <dbReference type="ARBA" id="ARBA00004141"/>
    </source>
</evidence>
<dbReference type="EMBL" id="JTDY01005057">
    <property type="protein sequence ID" value="KOB67418.1"/>
    <property type="molecule type" value="Genomic_DNA"/>
</dbReference>
<protein>
    <submittedName>
        <fullName evidence="7">Sugar transporter</fullName>
    </submittedName>
</protein>
<feature type="transmembrane region" description="Helical" evidence="5">
    <location>
        <begin position="31"/>
        <end position="55"/>
    </location>
</feature>
<feature type="transmembrane region" description="Helical" evidence="5">
    <location>
        <begin position="379"/>
        <end position="403"/>
    </location>
</feature>
<feature type="transmembrane region" description="Helical" evidence="5">
    <location>
        <begin position="102"/>
        <end position="121"/>
    </location>
</feature>
<dbReference type="AlphaFoldDB" id="A0A0L7KW08"/>
<dbReference type="PANTHER" id="PTHR48021">
    <property type="match status" value="1"/>
</dbReference>
<feature type="transmembrane region" description="Helical" evidence="5">
    <location>
        <begin position="75"/>
        <end position="95"/>
    </location>
</feature>
<evidence type="ECO:0000259" key="6">
    <source>
        <dbReference type="PROSITE" id="PS50850"/>
    </source>
</evidence>
<evidence type="ECO:0000313" key="7">
    <source>
        <dbReference type="EMBL" id="KOB67418.1"/>
    </source>
</evidence>
<feature type="transmembrane region" description="Helical" evidence="5">
    <location>
        <begin position="188"/>
        <end position="205"/>
    </location>
</feature>
<dbReference type="InterPro" id="IPR005828">
    <property type="entry name" value="MFS_sugar_transport-like"/>
</dbReference>
<feature type="transmembrane region" description="Helical" evidence="5">
    <location>
        <begin position="281"/>
        <end position="303"/>
    </location>
</feature>
<feature type="transmembrane region" description="Helical" evidence="5">
    <location>
        <begin position="347"/>
        <end position="367"/>
    </location>
</feature>
<keyword evidence="7" id="KW-0813">Transport</keyword>
<dbReference type="PROSITE" id="PS50850">
    <property type="entry name" value="MFS"/>
    <property type="match status" value="1"/>
</dbReference>
<dbReference type="Gene3D" id="1.20.1250.20">
    <property type="entry name" value="MFS general substrate transporter like domains"/>
    <property type="match status" value="1"/>
</dbReference>
<dbReference type="PANTHER" id="PTHR48021:SF68">
    <property type="entry name" value="MAJOR FACILITATOR SUPERFAMILY (MFS) PROFILE DOMAIN-CONTAINING PROTEIN"/>
    <property type="match status" value="1"/>
</dbReference>
<dbReference type="Pfam" id="PF00083">
    <property type="entry name" value="Sugar_tr"/>
    <property type="match status" value="1"/>
</dbReference>
<keyword evidence="8" id="KW-1185">Reference proteome</keyword>
<keyword evidence="7" id="KW-0762">Sugar transport</keyword>
<proteinExistence type="predicted"/>
<dbReference type="SUPFAM" id="SSF103473">
    <property type="entry name" value="MFS general substrate transporter"/>
    <property type="match status" value="1"/>
</dbReference>
<dbReference type="InterPro" id="IPR036259">
    <property type="entry name" value="MFS_trans_sf"/>
</dbReference>
<dbReference type="GO" id="GO:0022857">
    <property type="term" value="F:transmembrane transporter activity"/>
    <property type="evidence" value="ECO:0007669"/>
    <property type="project" value="InterPro"/>
</dbReference>
<dbReference type="STRING" id="104452.A0A0L7KW08"/>
<keyword evidence="4 5" id="KW-0472">Membrane</keyword>
<dbReference type="InterPro" id="IPR050549">
    <property type="entry name" value="MFS_Trehalose_Transporter"/>
</dbReference>
<dbReference type="GO" id="GO:0016020">
    <property type="term" value="C:membrane"/>
    <property type="evidence" value="ECO:0007669"/>
    <property type="project" value="UniProtKB-SubCell"/>
</dbReference>
<evidence type="ECO:0000313" key="8">
    <source>
        <dbReference type="Proteomes" id="UP000037510"/>
    </source>
</evidence>
<keyword evidence="2 5" id="KW-0812">Transmembrane</keyword>
<comment type="caution">
    <text evidence="7">The sequence shown here is derived from an EMBL/GenBank/DDBJ whole genome shotgun (WGS) entry which is preliminary data.</text>
</comment>
<dbReference type="InterPro" id="IPR020846">
    <property type="entry name" value="MFS_dom"/>
</dbReference>